<keyword evidence="11" id="KW-0805">Transcription regulation</keyword>
<dbReference type="GO" id="GO:0005576">
    <property type="term" value="C:extracellular region"/>
    <property type="evidence" value="ECO:0007669"/>
    <property type="project" value="UniProtKB-ARBA"/>
</dbReference>
<dbReference type="Gene3D" id="1.10.287.10">
    <property type="entry name" value="S15/NS1, RNA-binding"/>
    <property type="match status" value="1"/>
</dbReference>
<dbReference type="GO" id="GO:0004867">
    <property type="term" value="F:serine-type endopeptidase inhibitor activity"/>
    <property type="evidence" value="ECO:0007669"/>
    <property type="project" value="UniProtKB-KW"/>
</dbReference>
<evidence type="ECO:0000256" key="1">
    <source>
        <dbReference type="ARBA" id="ARBA00000707"/>
    </source>
</evidence>
<dbReference type="FunFam" id="3.90.70.40:FF:000005">
    <property type="entry name" value="Ataxin 3"/>
    <property type="match status" value="1"/>
</dbReference>
<dbReference type="FunFam" id="3.30.497.10:FF:000001">
    <property type="entry name" value="Serine protease inhibitor"/>
    <property type="match status" value="1"/>
</dbReference>
<dbReference type="Proteomes" id="UP001046870">
    <property type="component" value="Chromosome 13"/>
</dbReference>
<dbReference type="GO" id="GO:0030195">
    <property type="term" value="P:negative regulation of blood coagulation"/>
    <property type="evidence" value="ECO:0007669"/>
    <property type="project" value="UniProtKB-ARBA"/>
</dbReference>
<dbReference type="GO" id="GO:0016579">
    <property type="term" value="P:protein deubiquitination"/>
    <property type="evidence" value="ECO:0007669"/>
    <property type="project" value="InterPro"/>
</dbReference>
<dbReference type="EMBL" id="JAFDVH010000013">
    <property type="protein sequence ID" value="KAG7466315.1"/>
    <property type="molecule type" value="Genomic_DNA"/>
</dbReference>
<feature type="region of interest" description="Disordered" evidence="17">
    <location>
        <begin position="312"/>
        <end position="369"/>
    </location>
</feature>
<dbReference type="Pfam" id="PF00079">
    <property type="entry name" value="Serpin"/>
    <property type="match status" value="1"/>
</dbReference>
<dbReference type="InterPro" id="IPR023796">
    <property type="entry name" value="Serpin_dom"/>
</dbReference>
<keyword evidence="7" id="KW-0833">Ubl conjugation pathway</keyword>
<dbReference type="InterPro" id="IPR042178">
    <property type="entry name" value="Serpin_sf_1"/>
</dbReference>
<dbReference type="InterPro" id="IPR003903">
    <property type="entry name" value="UIM_dom"/>
</dbReference>
<evidence type="ECO:0000256" key="10">
    <source>
        <dbReference type="ARBA" id="ARBA00022900"/>
    </source>
</evidence>
<dbReference type="PANTHER" id="PTHR14159:SF0">
    <property type="entry name" value="ATAXIN-3-RELATED"/>
    <property type="match status" value="1"/>
</dbReference>
<reference evidence="19" key="1">
    <citation type="submission" date="2021-01" db="EMBL/GenBank/DDBJ databases">
        <authorList>
            <person name="Zahm M."/>
            <person name="Roques C."/>
            <person name="Cabau C."/>
            <person name="Klopp C."/>
            <person name="Donnadieu C."/>
            <person name="Jouanno E."/>
            <person name="Lampietro C."/>
            <person name="Louis A."/>
            <person name="Herpin A."/>
            <person name="Echchiki A."/>
            <person name="Berthelot C."/>
            <person name="Parey E."/>
            <person name="Roest-Crollius H."/>
            <person name="Braasch I."/>
            <person name="Postlethwait J."/>
            <person name="Bobe J."/>
            <person name="Montfort J."/>
            <person name="Bouchez O."/>
            <person name="Begum T."/>
            <person name="Mejri S."/>
            <person name="Adams A."/>
            <person name="Chen W.-J."/>
            <person name="Guiguen Y."/>
        </authorList>
    </citation>
    <scope>NUCLEOTIDE SEQUENCE</scope>
    <source>
        <strain evidence="19">YG-15Mar2019-1</strain>
        <tissue evidence="19">Brain</tissue>
    </source>
</reference>
<dbReference type="InterPro" id="IPR036186">
    <property type="entry name" value="Serpin_sf"/>
</dbReference>
<dbReference type="Pfam" id="PF02099">
    <property type="entry name" value="Josephin"/>
    <property type="match status" value="1"/>
</dbReference>
<evidence type="ECO:0000256" key="16">
    <source>
        <dbReference type="RuleBase" id="RU000411"/>
    </source>
</evidence>
<dbReference type="InterPro" id="IPR033835">
    <property type="entry name" value="PZI_serpin_dom"/>
</dbReference>
<dbReference type="GO" id="GO:0007596">
    <property type="term" value="P:blood coagulation"/>
    <property type="evidence" value="ECO:0007669"/>
    <property type="project" value="InterPro"/>
</dbReference>
<dbReference type="Gene3D" id="3.90.70.40">
    <property type="match status" value="1"/>
</dbReference>
<dbReference type="PROSITE" id="PS00284">
    <property type="entry name" value="SERPIN"/>
    <property type="match status" value="1"/>
</dbReference>
<comment type="similarity">
    <text evidence="16">Belongs to the serpin family.</text>
</comment>
<dbReference type="OrthoDB" id="10063692at2759"/>
<dbReference type="PANTHER" id="PTHR14159">
    <property type="entry name" value="ATAXIN-3-RELATED"/>
    <property type="match status" value="1"/>
</dbReference>
<dbReference type="EC" id="3.4.19.12" evidence="3"/>
<evidence type="ECO:0000256" key="6">
    <source>
        <dbReference type="ARBA" id="ARBA00022737"/>
    </source>
</evidence>
<dbReference type="AlphaFoldDB" id="A0A9D3T2E7"/>
<protein>
    <recommendedName>
        <fullName evidence="3">ubiquitinyl hydrolase 1</fullName>
        <ecNumber evidence="3">3.4.19.12</ecNumber>
    </recommendedName>
</protein>
<dbReference type="Gene3D" id="2.30.39.10">
    <property type="entry name" value="Alpha-1-antitrypsin, domain 1"/>
    <property type="match status" value="1"/>
</dbReference>
<comment type="subcellular location">
    <subcellularLocation>
        <location evidence="2">Nucleus</location>
    </subcellularLocation>
</comment>
<evidence type="ECO:0000256" key="15">
    <source>
        <dbReference type="PROSITE-ProRule" id="PRU00331"/>
    </source>
</evidence>
<evidence type="ECO:0000256" key="5">
    <source>
        <dbReference type="ARBA" id="ARBA00022690"/>
    </source>
</evidence>
<evidence type="ECO:0000256" key="14">
    <source>
        <dbReference type="PIRSR" id="PIRSR633865-1"/>
    </source>
</evidence>
<evidence type="ECO:0000256" key="17">
    <source>
        <dbReference type="SAM" id="MobiDB-lite"/>
    </source>
</evidence>
<feature type="active site" evidence="14 15">
    <location>
        <position position="134"/>
    </location>
</feature>
<keyword evidence="6" id="KW-0677">Repeat</keyword>
<dbReference type="Pfam" id="PF23625">
    <property type="entry name" value="UIM_2"/>
    <property type="match status" value="2"/>
</dbReference>
<feature type="active site" evidence="15">
    <location>
        <position position="14"/>
    </location>
</feature>
<dbReference type="SMART" id="SM00093">
    <property type="entry name" value="SERPIN"/>
    <property type="match status" value="1"/>
</dbReference>
<evidence type="ECO:0000259" key="18">
    <source>
        <dbReference type="PROSITE" id="PS50957"/>
    </source>
</evidence>
<evidence type="ECO:0000256" key="3">
    <source>
        <dbReference type="ARBA" id="ARBA00012759"/>
    </source>
</evidence>
<comment type="catalytic activity">
    <reaction evidence="1">
        <text>Thiol-dependent hydrolysis of ester, thioester, amide, peptide and isopeptide bonds formed by the C-terminal Gly of ubiquitin (a 76-residue protein attached to proteins as an intracellular targeting signal).</text>
        <dbReference type="EC" id="3.4.19.12"/>
    </reaction>
</comment>
<keyword evidence="12" id="KW-0804">Transcription</keyword>
<dbReference type="FunFam" id="2.30.39.10:FF:000035">
    <property type="entry name" value="Serine protease inhibitor (serpin) 16"/>
    <property type="match status" value="1"/>
</dbReference>
<dbReference type="InterPro" id="IPR033865">
    <property type="entry name" value="Ataxin-3"/>
</dbReference>
<dbReference type="GO" id="GO:0006508">
    <property type="term" value="P:proteolysis"/>
    <property type="evidence" value="ECO:0007669"/>
    <property type="project" value="UniProtKB-KW"/>
</dbReference>
<evidence type="ECO:0000313" key="19">
    <source>
        <dbReference type="EMBL" id="KAG7466315.1"/>
    </source>
</evidence>
<keyword evidence="5" id="KW-0646">Protease inhibitor</keyword>
<dbReference type="SUPFAM" id="SSF56574">
    <property type="entry name" value="Serpins"/>
    <property type="match status" value="1"/>
</dbReference>
<evidence type="ECO:0000256" key="7">
    <source>
        <dbReference type="ARBA" id="ARBA00022786"/>
    </source>
</evidence>
<feature type="active site" description="Proton acceptor" evidence="14">
    <location>
        <position position="119"/>
    </location>
</feature>
<dbReference type="PROSITE" id="PS50330">
    <property type="entry name" value="UIM"/>
    <property type="match status" value="2"/>
</dbReference>
<dbReference type="PROSITE" id="PS50957">
    <property type="entry name" value="JOSEPHIN"/>
    <property type="match status" value="1"/>
</dbReference>
<dbReference type="GO" id="GO:0045861">
    <property type="term" value="P:negative regulation of proteolysis"/>
    <property type="evidence" value="ECO:0007669"/>
    <property type="project" value="UniProtKB-ARBA"/>
</dbReference>
<organism evidence="19 20">
    <name type="scientific">Megalops atlanticus</name>
    <name type="common">Tarpon</name>
    <name type="synonym">Clupea gigantea</name>
    <dbReference type="NCBI Taxonomy" id="7932"/>
    <lineage>
        <taxon>Eukaryota</taxon>
        <taxon>Metazoa</taxon>
        <taxon>Chordata</taxon>
        <taxon>Craniata</taxon>
        <taxon>Vertebrata</taxon>
        <taxon>Euteleostomi</taxon>
        <taxon>Actinopterygii</taxon>
        <taxon>Neopterygii</taxon>
        <taxon>Teleostei</taxon>
        <taxon>Elopiformes</taxon>
        <taxon>Megalopidae</taxon>
        <taxon>Megalops</taxon>
    </lineage>
</organism>
<dbReference type="InterPro" id="IPR006155">
    <property type="entry name" value="Josephin"/>
</dbReference>
<feature type="domain" description="Josephin" evidence="18">
    <location>
        <begin position="1"/>
        <end position="180"/>
    </location>
</feature>
<evidence type="ECO:0000256" key="9">
    <source>
        <dbReference type="ARBA" id="ARBA00022807"/>
    </source>
</evidence>
<evidence type="ECO:0000256" key="4">
    <source>
        <dbReference type="ARBA" id="ARBA00022670"/>
    </source>
</evidence>
<dbReference type="Gene3D" id="3.30.497.10">
    <property type="entry name" value="Antithrombin, subunit I, domain 2"/>
    <property type="match status" value="1"/>
</dbReference>
<feature type="active site" description="Nucleophile" evidence="14">
    <location>
        <position position="14"/>
    </location>
</feature>
<evidence type="ECO:0000256" key="2">
    <source>
        <dbReference type="ARBA" id="ARBA00004123"/>
    </source>
</evidence>
<dbReference type="InterPro" id="IPR023795">
    <property type="entry name" value="Serpin_CS"/>
</dbReference>
<feature type="active site" evidence="15">
    <location>
        <position position="119"/>
    </location>
</feature>
<proteinExistence type="inferred from homology"/>
<feature type="region of interest" description="Disordered" evidence="17">
    <location>
        <begin position="264"/>
        <end position="298"/>
    </location>
</feature>
<keyword evidence="8 15" id="KW-0378">Hydrolase</keyword>
<name>A0A9D3T2E7_MEGAT</name>
<keyword evidence="9" id="KW-0788">Thiol protease</keyword>
<dbReference type="SMART" id="SM00726">
    <property type="entry name" value="UIM"/>
    <property type="match status" value="2"/>
</dbReference>
<evidence type="ECO:0000256" key="12">
    <source>
        <dbReference type="ARBA" id="ARBA00023163"/>
    </source>
</evidence>
<dbReference type="SMART" id="SM01246">
    <property type="entry name" value="Josephin"/>
    <property type="match status" value="1"/>
</dbReference>
<comment type="caution">
    <text evidence="19">The sequence shown here is derived from an EMBL/GenBank/DDBJ whole genome shotgun (WGS) entry which is preliminary data.</text>
</comment>
<keyword evidence="20" id="KW-1185">Reference proteome</keyword>
<dbReference type="CDD" id="cd02055">
    <property type="entry name" value="serpinA10_PZI"/>
    <property type="match status" value="1"/>
</dbReference>
<evidence type="ECO:0000256" key="8">
    <source>
        <dbReference type="ARBA" id="ARBA00022801"/>
    </source>
</evidence>
<keyword evidence="10" id="KW-0722">Serine protease inhibitor</keyword>
<evidence type="ECO:0000256" key="13">
    <source>
        <dbReference type="ARBA" id="ARBA00023242"/>
    </source>
</evidence>
<dbReference type="FunFam" id="2.10.310.10:FF:000001">
    <property type="entry name" value="Serpin family A member 1"/>
    <property type="match status" value="1"/>
</dbReference>
<dbReference type="PRINTS" id="PR01233">
    <property type="entry name" value="JOSEPHIN"/>
</dbReference>
<keyword evidence="4" id="KW-0645">Protease</keyword>
<accession>A0A9D3T2E7</accession>
<dbReference type="GO" id="GO:0004843">
    <property type="term" value="F:cysteine-type deubiquitinase activity"/>
    <property type="evidence" value="ECO:0007669"/>
    <property type="project" value="UniProtKB-EC"/>
</dbReference>
<evidence type="ECO:0000313" key="20">
    <source>
        <dbReference type="Proteomes" id="UP001046870"/>
    </source>
</evidence>
<dbReference type="InterPro" id="IPR042185">
    <property type="entry name" value="Serpin_sf_2"/>
</dbReference>
<dbReference type="GO" id="GO:0005634">
    <property type="term" value="C:nucleus"/>
    <property type="evidence" value="ECO:0007669"/>
    <property type="project" value="UniProtKB-SubCell"/>
</dbReference>
<feature type="compositionally biased region" description="Polar residues" evidence="17">
    <location>
        <begin position="281"/>
        <end position="298"/>
    </location>
</feature>
<gene>
    <name evidence="19" type="ORF">MATL_G00163470</name>
</gene>
<dbReference type="FunFam" id="1.10.287.10:FF:000005">
    <property type="entry name" value="ataxin-3 isoform X1"/>
    <property type="match status" value="1"/>
</dbReference>
<feature type="compositionally biased region" description="Low complexity" evidence="17">
    <location>
        <begin position="315"/>
        <end position="328"/>
    </location>
</feature>
<evidence type="ECO:0000256" key="11">
    <source>
        <dbReference type="ARBA" id="ARBA00023015"/>
    </source>
</evidence>
<keyword evidence="13" id="KW-0539">Nucleus</keyword>
<sequence>MESIFHEKQEGSLCAQHCLNNLLQGEYFSPVELSSIAQQLDEEERMRMAEGGVTSEEYRTFLQQPSGNMDDSGFFSIQVISNALRVWGLELVLFNSPEYQRLMIDPIHEKAFICNYKEHWFTVRKLGQQWFNLNSLLTGPELISDTYLALFLAQLQQEGYSIFVIRGNLPDCEAEQILRIMRVEQRQRPKLIGEDAAQSSSGQAPADRGMSVQQMLEVGQGLEEGMVDEDEEELRKALALSRQDMEVEDEEADLRRAIQLSMLGAAGSSKPPEPDAREGGVTQTAGSTQTPAGTQNEKLTAEELRKKRQAYFDRQSQQQEPAATPQQQDSKNTGALACGTGEGGSKQDSETKRSQAGLSPSPPLCVRTDRRLTGAQRRLQASRSLLQTERADEEEQTTGQMKMGILFALAWASFLIPARQAQELNPNVTELTTQNIDFAMNLYRRISSHHDNNIFFSPLCVSTALAMLSMGARGTTRAEIIRGLNLARLERDDQPELIPELFQQLRENHTQSKDLQLNQATGLFVHHTFQVEKAFSEQAKKFFKAEAFNVDFTNQQASKTTINEYIKSRTGDKVTEVVSDIDPMTQLMLINTIFFQGKWEFPFNPSNTEDGRFYVDKYNIVQVPMMFREDKYYQGSDDFLNARVLRLPYHGDAAMLILLPNKDVDYTTIDDEINAKRFLGWVNQLKLTKLEVQMPKFKMEQSYPMHKILPHLGIARVFNNMANLSGLSAEQDLKVSEVLHKAVIEVDEKGTTAAAATVTGITGYSLPTRFIVNRPFFFFIYQETTNNLLFMGRVIDPTRL</sequence>